<keyword evidence="3" id="KW-1185">Reference proteome</keyword>
<gene>
    <name evidence="2" type="ORF">V1478_008345</name>
</gene>
<dbReference type="AlphaFoldDB" id="A0ABD2AYJ0"/>
<accession>A0ABD2AYJ0</accession>
<evidence type="ECO:0000256" key="1">
    <source>
        <dbReference type="SAM" id="MobiDB-lite"/>
    </source>
</evidence>
<proteinExistence type="predicted"/>
<protein>
    <submittedName>
        <fullName evidence="2">Uncharacterized protein</fullName>
    </submittedName>
</protein>
<feature type="region of interest" description="Disordered" evidence="1">
    <location>
        <begin position="69"/>
        <end position="88"/>
    </location>
</feature>
<evidence type="ECO:0000313" key="2">
    <source>
        <dbReference type="EMBL" id="KAL2725672.1"/>
    </source>
</evidence>
<dbReference type="Proteomes" id="UP001607302">
    <property type="component" value="Unassembled WGS sequence"/>
</dbReference>
<dbReference type="EMBL" id="JAUDFV010000138">
    <property type="protein sequence ID" value="KAL2725672.1"/>
    <property type="molecule type" value="Genomic_DNA"/>
</dbReference>
<reference evidence="2 3" key="1">
    <citation type="journal article" date="2024" name="Ann. Entomol. Soc. Am.">
        <title>Genomic analyses of the southern and eastern yellowjacket wasps (Hymenoptera: Vespidae) reveal evolutionary signatures of social life.</title>
        <authorList>
            <person name="Catto M.A."/>
            <person name="Caine P.B."/>
            <person name="Orr S.E."/>
            <person name="Hunt B.G."/>
            <person name="Goodisman M.A.D."/>
        </authorList>
    </citation>
    <scope>NUCLEOTIDE SEQUENCE [LARGE SCALE GENOMIC DNA]</scope>
    <source>
        <strain evidence="2">233</strain>
        <tissue evidence="2">Head and thorax</tissue>
    </source>
</reference>
<organism evidence="2 3">
    <name type="scientific">Vespula squamosa</name>
    <name type="common">Southern yellow jacket</name>
    <name type="synonym">Wasp</name>
    <dbReference type="NCBI Taxonomy" id="30214"/>
    <lineage>
        <taxon>Eukaryota</taxon>
        <taxon>Metazoa</taxon>
        <taxon>Ecdysozoa</taxon>
        <taxon>Arthropoda</taxon>
        <taxon>Hexapoda</taxon>
        <taxon>Insecta</taxon>
        <taxon>Pterygota</taxon>
        <taxon>Neoptera</taxon>
        <taxon>Endopterygota</taxon>
        <taxon>Hymenoptera</taxon>
        <taxon>Apocrita</taxon>
        <taxon>Aculeata</taxon>
        <taxon>Vespoidea</taxon>
        <taxon>Vespidae</taxon>
        <taxon>Vespinae</taxon>
        <taxon>Vespula</taxon>
    </lineage>
</organism>
<comment type="caution">
    <text evidence="2">The sequence shown here is derived from an EMBL/GenBank/DDBJ whole genome shotgun (WGS) entry which is preliminary data.</text>
</comment>
<evidence type="ECO:0000313" key="3">
    <source>
        <dbReference type="Proteomes" id="UP001607302"/>
    </source>
</evidence>
<name>A0ABD2AYJ0_VESSQ</name>
<sequence length="162" mass="18135">MGFRRVSFYPLFLAFTDRYYIEGVEPVNGCPVIEVSSGQYREATPKNNISRDSPKKYGPANGALVSCTNAPQIQRRKGPAQRAEGVASGERVVTPMASAEGPEEMYLISFSEIMVERRRIKTGRKVWKKVRRNAAQTTAVKHKSAPVSVFNYSKESNANLFR</sequence>